<keyword evidence="8" id="KW-0520">NAD</keyword>
<dbReference type="InterPro" id="IPR019818">
    <property type="entry name" value="IsoCit/isopropylmalate_DH_CS"/>
</dbReference>
<comment type="cofactor">
    <cofactor evidence="1">
        <name>Mn(2+)</name>
        <dbReference type="ChEBI" id="CHEBI:29035"/>
    </cofactor>
</comment>
<evidence type="ECO:0000313" key="12">
    <source>
        <dbReference type="EMBL" id="TRX91894.1"/>
    </source>
</evidence>
<name>A0A553HVC5_9PEZI</name>
<dbReference type="NCBIfam" id="TIGR02089">
    <property type="entry name" value="TTC"/>
    <property type="match status" value="1"/>
</dbReference>
<reference evidence="13" key="1">
    <citation type="submission" date="2019-06" db="EMBL/GenBank/DDBJ databases">
        <title>Draft genome sequence of the griseofulvin-producing fungus Xylaria cubensis strain G536.</title>
        <authorList>
            <person name="Mead M.E."/>
            <person name="Raja H.A."/>
            <person name="Steenwyk J.L."/>
            <person name="Knowles S.L."/>
            <person name="Oberlies N.H."/>
            <person name="Rokas A."/>
        </authorList>
    </citation>
    <scope>NUCLEOTIDE SEQUENCE [LARGE SCALE GENOMIC DNA]</scope>
    <source>
        <strain evidence="13">G536</strain>
    </source>
</reference>
<dbReference type="PANTHER" id="PTHR43275:SF1">
    <property type="entry name" value="D-MALATE DEHYDROGENASE [DECARBOXYLATING]"/>
    <property type="match status" value="1"/>
</dbReference>
<dbReference type="InterPro" id="IPR011829">
    <property type="entry name" value="TTC_DH"/>
</dbReference>
<dbReference type="Proteomes" id="UP000319160">
    <property type="component" value="Unassembled WGS sequence"/>
</dbReference>
<evidence type="ECO:0000256" key="2">
    <source>
        <dbReference type="ARBA" id="ARBA00001946"/>
    </source>
</evidence>
<dbReference type="Pfam" id="PF00180">
    <property type="entry name" value="Iso_dh"/>
    <property type="match status" value="1"/>
</dbReference>
<comment type="caution">
    <text evidence="12">The sequence shown here is derived from an EMBL/GenBank/DDBJ whole genome shotgun (WGS) entry which is preliminary data.</text>
</comment>
<evidence type="ECO:0000256" key="9">
    <source>
        <dbReference type="ARBA" id="ARBA00023211"/>
    </source>
</evidence>
<evidence type="ECO:0000256" key="6">
    <source>
        <dbReference type="ARBA" id="ARBA00022842"/>
    </source>
</evidence>
<keyword evidence="7" id="KW-0560">Oxidoreductase</keyword>
<evidence type="ECO:0000256" key="1">
    <source>
        <dbReference type="ARBA" id="ARBA00001936"/>
    </source>
</evidence>
<dbReference type="OrthoDB" id="10261637at2759"/>
<dbReference type="EC" id="1.1.1.83" evidence="4"/>
<dbReference type="SMART" id="SM01329">
    <property type="entry name" value="Iso_dh"/>
    <property type="match status" value="1"/>
</dbReference>
<evidence type="ECO:0000256" key="8">
    <source>
        <dbReference type="ARBA" id="ARBA00023027"/>
    </source>
</evidence>
<proteinExistence type="inferred from homology"/>
<dbReference type="PANTHER" id="PTHR43275">
    <property type="entry name" value="D-MALATE DEHYDROGENASE [DECARBOXYLATING]"/>
    <property type="match status" value="1"/>
</dbReference>
<organism evidence="12 13">
    <name type="scientific">Xylaria flabelliformis</name>
    <dbReference type="NCBI Taxonomy" id="2512241"/>
    <lineage>
        <taxon>Eukaryota</taxon>
        <taxon>Fungi</taxon>
        <taxon>Dikarya</taxon>
        <taxon>Ascomycota</taxon>
        <taxon>Pezizomycotina</taxon>
        <taxon>Sordariomycetes</taxon>
        <taxon>Xylariomycetidae</taxon>
        <taxon>Xylariales</taxon>
        <taxon>Xylariaceae</taxon>
        <taxon>Xylaria</taxon>
    </lineage>
</organism>
<evidence type="ECO:0000256" key="4">
    <source>
        <dbReference type="ARBA" id="ARBA00013126"/>
    </source>
</evidence>
<evidence type="ECO:0000259" key="11">
    <source>
        <dbReference type="SMART" id="SM01329"/>
    </source>
</evidence>
<dbReference type="GO" id="GO:0046553">
    <property type="term" value="F:D-malate dehydrogenase (decarboxylating) (NAD+) activity"/>
    <property type="evidence" value="ECO:0007669"/>
    <property type="project" value="UniProtKB-EC"/>
</dbReference>
<dbReference type="InterPro" id="IPR024084">
    <property type="entry name" value="IsoPropMal-DH-like_dom"/>
</dbReference>
<evidence type="ECO:0000256" key="3">
    <source>
        <dbReference type="ARBA" id="ARBA00007769"/>
    </source>
</evidence>
<keyword evidence="13" id="KW-1185">Reference proteome</keyword>
<dbReference type="AlphaFoldDB" id="A0A553HVC5"/>
<dbReference type="STRING" id="2512241.A0A553HVC5"/>
<evidence type="ECO:0000256" key="7">
    <source>
        <dbReference type="ARBA" id="ARBA00023002"/>
    </source>
</evidence>
<keyword evidence="5" id="KW-0479">Metal-binding</keyword>
<evidence type="ECO:0000256" key="5">
    <source>
        <dbReference type="ARBA" id="ARBA00022723"/>
    </source>
</evidence>
<feature type="domain" description="Isopropylmalate dehydrogenase-like" evidence="11">
    <location>
        <begin position="7"/>
        <end position="354"/>
    </location>
</feature>
<dbReference type="GO" id="GO:0000287">
    <property type="term" value="F:magnesium ion binding"/>
    <property type="evidence" value="ECO:0007669"/>
    <property type="project" value="InterPro"/>
</dbReference>
<gene>
    <name evidence="12" type="ORF">FHL15_007213</name>
</gene>
<keyword evidence="6" id="KW-0460">Magnesium</keyword>
<dbReference type="GO" id="GO:0051287">
    <property type="term" value="F:NAD binding"/>
    <property type="evidence" value="ECO:0007669"/>
    <property type="project" value="InterPro"/>
</dbReference>
<comment type="catalytic activity">
    <reaction evidence="10">
        <text>(R)-malate + NAD(+) = pyruvate + CO2 + NADH</text>
        <dbReference type="Rhea" id="RHEA:18365"/>
        <dbReference type="ChEBI" id="CHEBI:15361"/>
        <dbReference type="ChEBI" id="CHEBI:15588"/>
        <dbReference type="ChEBI" id="CHEBI:16526"/>
        <dbReference type="ChEBI" id="CHEBI:57540"/>
        <dbReference type="ChEBI" id="CHEBI:57945"/>
        <dbReference type="EC" id="1.1.1.83"/>
    </reaction>
</comment>
<comment type="cofactor">
    <cofactor evidence="2">
        <name>Mg(2+)</name>
        <dbReference type="ChEBI" id="CHEBI:18420"/>
    </cofactor>
</comment>
<evidence type="ECO:0000313" key="13">
    <source>
        <dbReference type="Proteomes" id="UP000319160"/>
    </source>
</evidence>
<protein>
    <recommendedName>
        <fullName evidence="4">D-malate dehydrogenase (decarboxylating)</fullName>
        <ecNumber evidence="4">1.1.1.83</ecNumber>
    </recommendedName>
</protein>
<dbReference type="EMBL" id="VFLP01000041">
    <property type="protein sequence ID" value="TRX91894.1"/>
    <property type="molecule type" value="Genomic_DNA"/>
</dbReference>
<dbReference type="Gene3D" id="3.40.718.10">
    <property type="entry name" value="Isopropylmalate Dehydrogenase"/>
    <property type="match status" value="1"/>
</dbReference>
<evidence type="ECO:0000256" key="10">
    <source>
        <dbReference type="ARBA" id="ARBA00049301"/>
    </source>
</evidence>
<dbReference type="InterPro" id="IPR050501">
    <property type="entry name" value="ICDH/IPMDH"/>
</dbReference>
<dbReference type="SUPFAM" id="SSF53659">
    <property type="entry name" value="Isocitrate/Isopropylmalate dehydrogenase-like"/>
    <property type="match status" value="1"/>
</dbReference>
<dbReference type="PROSITE" id="PS00470">
    <property type="entry name" value="IDH_IMDH"/>
    <property type="match status" value="1"/>
</dbReference>
<comment type="similarity">
    <text evidence="3">Belongs to the isocitrate and isopropylmalate dehydrogenases family.</text>
</comment>
<sequence>MAQKTLKIAVVPGDGIGVEVTPFGVQCLQAIGEIYNIPLQFEEFDFASVPYYKKHGDMLPKDWKTTLSQFDAIYFGAVGMPDEVPDEVTLWGSLLKFRREFDQYVNLRPCRLIKGVKSPLADRKPGDIDFWIVRENTEGEYSSIGGKIFEGTDREIVMQETVMTRFGVDRILKYAFDLAQSRPRKRLTSATKSNGISTTMPWWDARVREMAKNYPDINVDKYHIDILTAHFVQKPDIFDVVVGSNLFGDILSDLGPACTGTIGIAPSANINPEGKFPSLFEPVHGSAPDIAGKGVANPVGMIWAGQMLLQHFGHTEAAEALLRAIENVLGRSQPDVLTADMGGKGSTQSLGEAIINEVKSFRV</sequence>
<accession>A0A553HVC5</accession>
<keyword evidence="9" id="KW-0464">Manganese</keyword>